<feature type="binding site" evidence="3">
    <location>
        <position position="280"/>
    </location>
    <ligand>
        <name>FAD</name>
        <dbReference type="ChEBI" id="CHEBI:57692"/>
    </ligand>
</feature>
<reference evidence="8" key="1">
    <citation type="journal article" date="2023" name="G3 (Bethesda)">
        <title>Whole genome assemblies of Zophobas morio and Tenebrio molitor.</title>
        <authorList>
            <person name="Kaur S."/>
            <person name="Stinson S.A."/>
            <person name="diCenzo G.C."/>
        </authorList>
    </citation>
    <scope>NUCLEOTIDE SEQUENCE</scope>
    <source>
        <strain evidence="8">QUZm001</strain>
    </source>
</reference>
<evidence type="ECO:0000256" key="2">
    <source>
        <dbReference type="PIRSR" id="PIRSR000137-1"/>
    </source>
</evidence>
<dbReference type="InterPro" id="IPR007867">
    <property type="entry name" value="GMC_OxRtase_C"/>
</dbReference>
<dbReference type="InterPro" id="IPR012132">
    <property type="entry name" value="GMC_OxRdtase"/>
</dbReference>
<dbReference type="InterPro" id="IPR000172">
    <property type="entry name" value="GMC_OxRdtase_N"/>
</dbReference>
<dbReference type="Gene3D" id="3.50.50.60">
    <property type="entry name" value="FAD/NAD(P)-binding domain"/>
    <property type="match status" value="1"/>
</dbReference>
<dbReference type="GO" id="GO:0050660">
    <property type="term" value="F:flavin adenine dinucleotide binding"/>
    <property type="evidence" value="ECO:0007669"/>
    <property type="project" value="InterPro"/>
</dbReference>
<dbReference type="PANTHER" id="PTHR11552">
    <property type="entry name" value="GLUCOSE-METHANOL-CHOLINE GMC OXIDOREDUCTASE"/>
    <property type="match status" value="1"/>
</dbReference>
<comment type="cofactor">
    <cofactor evidence="3">
        <name>FAD</name>
        <dbReference type="ChEBI" id="CHEBI:57692"/>
    </cofactor>
</comment>
<evidence type="ECO:0000313" key="9">
    <source>
        <dbReference type="Proteomes" id="UP001168821"/>
    </source>
</evidence>
<evidence type="ECO:0000256" key="5">
    <source>
        <dbReference type="SAM" id="SignalP"/>
    </source>
</evidence>
<evidence type="ECO:0000256" key="3">
    <source>
        <dbReference type="PIRSR" id="PIRSR000137-2"/>
    </source>
</evidence>
<sequence length="612" mass="68549">MTFLLTISLYLLTANLIICSITTQYYQDLITQRTTDALEYKLPTTNNEFKQGIESENTEDYGEFDFVIVGSGSAGSVLATRLSEIDDFTILLLEAGGEEDDFNQIPALWLYNQFSEKNWGYYTIPQKHSCLGMKNRQCIVPRGKLLGGSSSINAMMYCRGNCKDYDKWYQLGNRGWSCKDVLPYFKKSENSQIHGDKNYHGKGGFWNVEYPRPDSPLYQNFVNGSVELKQPIVDYNGKNELGASHLQSNIKHGKRQSLATAFLDNSRQRRNLKILTKTLVTKVVIDPKSKKATGVEFVTSNKKFHVRTTKEVIVSAGAINTPQLLMLSGVGPKDELSKLKIPLIADLPVGKNLIEHPLLVLMVRSDYAAPKVGINKLIQQYLNGFGTLTKGPNVEGVGYIQTKNDSSEVPTIEILFSVPPHIDTSIFKREFNHNEDINNKLIDKIDPQKDIFFYIVLLHEKSRGRIFLNSSSPIDFPHIDLNMLEGREDVETLIAGMEYIQKLLKTEAFKKINATLLEVPICTNFKINSKEYSECLLRNLVATIYHPCGTAAMGPNNGHFVVGDTLQVHGTGNLRVVDASIFPSSISGHTSAPTVMVAEKAADLIKKEHKHL</sequence>
<dbReference type="PIRSF" id="PIRSF000137">
    <property type="entry name" value="Alcohol_oxidase"/>
    <property type="match status" value="1"/>
</dbReference>
<dbReference type="EMBL" id="JALNTZ010000003">
    <property type="protein sequence ID" value="KAJ3657985.1"/>
    <property type="molecule type" value="Genomic_DNA"/>
</dbReference>
<dbReference type="PANTHER" id="PTHR11552:SF158">
    <property type="entry name" value="GH23626P-RELATED"/>
    <property type="match status" value="1"/>
</dbReference>
<dbReference type="InterPro" id="IPR036188">
    <property type="entry name" value="FAD/NAD-bd_sf"/>
</dbReference>
<dbReference type="Gene3D" id="3.30.560.10">
    <property type="entry name" value="Glucose Oxidase, domain 3"/>
    <property type="match status" value="1"/>
</dbReference>
<protein>
    <recommendedName>
        <fullName evidence="6 7">Glucose-methanol-choline oxidoreductase N-terminal domain-containing protein</fullName>
    </recommendedName>
</protein>
<evidence type="ECO:0000313" key="8">
    <source>
        <dbReference type="EMBL" id="KAJ3657985.1"/>
    </source>
</evidence>
<comment type="caution">
    <text evidence="8">The sequence shown here is derived from an EMBL/GenBank/DDBJ whole genome shotgun (WGS) entry which is preliminary data.</text>
</comment>
<dbReference type="PROSITE" id="PS00623">
    <property type="entry name" value="GMC_OXRED_1"/>
    <property type="match status" value="1"/>
</dbReference>
<accession>A0AA38ILV7</accession>
<name>A0AA38ILV7_9CUCU</name>
<gene>
    <name evidence="8" type="ORF">Zmor_009756</name>
</gene>
<organism evidence="8 9">
    <name type="scientific">Zophobas morio</name>
    <dbReference type="NCBI Taxonomy" id="2755281"/>
    <lineage>
        <taxon>Eukaryota</taxon>
        <taxon>Metazoa</taxon>
        <taxon>Ecdysozoa</taxon>
        <taxon>Arthropoda</taxon>
        <taxon>Hexapoda</taxon>
        <taxon>Insecta</taxon>
        <taxon>Pterygota</taxon>
        <taxon>Neoptera</taxon>
        <taxon>Endopterygota</taxon>
        <taxon>Coleoptera</taxon>
        <taxon>Polyphaga</taxon>
        <taxon>Cucujiformia</taxon>
        <taxon>Tenebrionidae</taxon>
        <taxon>Zophobas</taxon>
    </lineage>
</organism>
<keyword evidence="3 4" id="KW-0274">FAD</keyword>
<proteinExistence type="inferred from homology"/>
<evidence type="ECO:0000259" key="6">
    <source>
        <dbReference type="PROSITE" id="PS00623"/>
    </source>
</evidence>
<dbReference type="Proteomes" id="UP001168821">
    <property type="component" value="Unassembled WGS sequence"/>
</dbReference>
<dbReference type="Pfam" id="PF00732">
    <property type="entry name" value="GMC_oxred_N"/>
    <property type="match status" value="1"/>
</dbReference>
<evidence type="ECO:0000256" key="1">
    <source>
        <dbReference type="ARBA" id="ARBA00010790"/>
    </source>
</evidence>
<feature type="domain" description="Glucose-methanol-choline oxidoreductase N-terminal" evidence="7">
    <location>
        <begin position="317"/>
        <end position="331"/>
    </location>
</feature>
<feature type="chain" id="PRO_5041459673" description="Glucose-methanol-choline oxidoreductase N-terminal domain-containing protein" evidence="5">
    <location>
        <begin position="20"/>
        <end position="612"/>
    </location>
</feature>
<keyword evidence="4" id="KW-0285">Flavoprotein</keyword>
<evidence type="ECO:0000256" key="4">
    <source>
        <dbReference type="RuleBase" id="RU003968"/>
    </source>
</evidence>
<dbReference type="AlphaFoldDB" id="A0AA38ILV7"/>
<evidence type="ECO:0000259" key="7">
    <source>
        <dbReference type="PROSITE" id="PS00624"/>
    </source>
</evidence>
<feature type="signal peptide" evidence="5">
    <location>
        <begin position="1"/>
        <end position="19"/>
    </location>
</feature>
<dbReference type="GO" id="GO:0016614">
    <property type="term" value="F:oxidoreductase activity, acting on CH-OH group of donors"/>
    <property type="evidence" value="ECO:0007669"/>
    <property type="project" value="InterPro"/>
</dbReference>
<dbReference type="PROSITE" id="PS00624">
    <property type="entry name" value="GMC_OXRED_2"/>
    <property type="match status" value="1"/>
</dbReference>
<dbReference type="SUPFAM" id="SSF54373">
    <property type="entry name" value="FAD-linked reductases, C-terminal domain"/>
    <property type="match status" value="1"/>
</dbReference>
<dbReference type="SUPFAM" id="SSF51905">
    <property type="entry name" value="FAD/NAD(P)-binding domain"/>
    <property type="match status" value="1"/>
</dbReference>
<comment type="similarity">
    <text evidence="1 4">Belongs to the GMC oxidoreductase family.</text>
</comment>
<keyword evidence="9" id="KW-1185">Reference proteome</keyword>
<feature type="domain" description="Glucose-methanol-choline oxidoreductase N-terminal" evidence="6">
    <location>
        <begin position="143"/>
        <end position="166"/>
    </location>
</feature>
<keyword evidence="5" id="KW-0732">Signal</keyword>
<feature type="active site" description="Proton donor" evidence="2">
    <location>
        <position position="546"/>
    </location>
</feature>
<feature type="active site" description="Proton acceptor" evidence="2">
    <location>
        <position position="589"/>
    </location>
</feature>
<dbReference type="Pfam" id="PF05199">
    <property type="entry name" value="GMC_oxred_C"/>
    <property type="match status" value="1"/>
</dbReference>